<dbReference type="PANTHER" id="PTHR43772">
    <property type="entry name" value="ENDO-1,4-BETA-XYLANASE"/>
    <property type="match status" value="1"/>
</dbReference>
<sequence>MSAPLVTHIYTADPSAHVFDGRVYVYPSHDRETDIHFNDNGDQYDMVDYHVLSMDKIGGEVTDHGVALAAKDVPWVDKQMWAPDAAKGADGRYYLYFPARAHDGVFRIGVAVSDKPEGPFAPQPEAIKGSFSIDPASFVDEDGTAYLYFGGLWGGQLQRYNADGTVSDPKAPEEPTGAGVRALGPRVARLRGDMLEFDETVREILIVDDEGNPILADDHERRFFEAAWMHKRNGKYYFSYSTGDTHLLAYGIGTSPYGPFTYQGTILEPVVGWTTHHSIVDDFEGKSYLFYHDCELSKGVDHLRSVKCREIQYDAAGKIIKQTP</sequence>
<evidence type="ECO:0000256" key="4">
    <source>
        <dbReference type="ARBA" id="ARBA00023295"/>
    </source>
</evidence>
<evidence type="ECO:0000313" key="7">
    <source>
        <dbReference type="EMBL" id="RSH82000.1"/>
    </source>
</evidence>
<comment type="caution">
    <text evidence="7">The sequence shown here is derived from an EMBL/GenBank/DDBJ whole genome shotgun (WGS) entry which is preliminary data.</text>
</comment>
<name>A0A427XT34_9TREE</name>
<evidence type="ECO:0000256" key="2">
    <source>
        <dbReference type="ARBA" id="ARBA00022801"/>
    </source>
</evidence>
<dbReference type="GO" id="GO:0005975">
    <property type="term" value="P:carbohydrate metabolic process"/>
    <property type="evidence" value="ECO:0007669"/>
    <property type="project" value="InterPro"/>
</dbReference>
<dbReference type="GO" id="GO:0004553">
    <property type="term" value="F:hydrolase activity, hydrolyzing O-glycosyl compounds"/>
    <property type="evidence" value="ECO:0007669"/>
    <property type="project" value="InterPro"/>
</dbReference>
<dbReference type="Pfam" id="PF04616">
    <property type="entry name" value="Glyco_hydro_43"/>
    <property type="match status" value="1"/>
</dbReference>
<dbReference type="EMBL" id="RSCE01000006">
    <property type="protein sequence ID" value="RSH82000.1"/>
    <property type="molecule type" value="Genomic_DNA"/>
</dbReference>
<dbReference type="RefSeq" id="XP_028476455.1">
    <property type="nucleotide sequence ID" value="XM_028623522.1"/>
</dbReference>
<keyword evidence="4 6" id="KW-0326">Glycosidase</keyword>
<evidence type="ECO:0000256" key="3">
    <source>
        <dbReference type="ARBA" id="ARBA00023277"/>
    </source>
</evidence>
<accession>A0A427XT34</accession>
<organism evidence="7 8">
    <name type="scientific">Apiotrichum porosum</name>
    <dbReference type="NCBI Taxonomy" id="105984"/>
    <lineage>
        <taxon>Eukaryota</taxon>
        <taxon>Fungi</taxon>
        <taxon>Dikarya</taxon>
        <taxon>Basidiomycota</taxon>
        <taxon>Agaricomycotina</taxon>
        <taxon>Tremellomycetes</taxon>
        <taxon>Trichosporonales</taxon>
        <taxon>Trichosporonaceae</taxon>
        <taxon>Apiotrichum</taxon>
    </lineage>
</organism>
<comment type="similarity">
    <text evidence="1 6">Belongs to the glycosyl hydrolase 43 family.</text>
</comment>
<dbReference type="Gene3D" id="2.115.10.20">
    <property type="entry name" value="Glycosyl hydrolase domain, family 43"/>
    <property type="match status" value="1"/>
</dbReference>
<dbReference type="OrthoDB" id="5211809at2759"/>
<feature type="site" description="Important for catalytic activity, responsible for pKa modulation of the active site Glu and correct orientation of both the proton donor and substrate" evidence="5">
    <location>
        <position position="134"/>
    </location>
</feature>
<dbReference type="STRING" id="105984.A0A427XT34"/>
<gene>
    <name evidence="7" type="ORF">EHS24_008203</name>
</gene>
<dbReference type="InterPro" id="IPR052176">
    <property type="entry name" value="Glycosyl_Hydrlase_43_Enz"/>
</dbReference>
<dbReference type="SUPFAM" id="SSF75005">
    <property type="entry name" value="Arabinanase/levansucrase/invertase"/>
    <property type="match status" value="1"/>
</dbReference>
<evidence type="ECO:0000256" key="5">
    <source>
        <dbReference type="PIRSR" id="PIRSR606710-2"/>
    </source>
</evidence>
<protein>
    <recommendedName>
        <fullName evidence="9">Xylosidase/arabinosidase</fullName>
    </recommendedName>
</protein>
<keyword evidence="2 6" id="KW-0378">Hydrolase</keyword>
<evidence type="ECO:0000256" key="1">
    <source>
        <dbReference type="ARBA" id="ARBA00009865"/>
    </source>
</evidence>
<evidence type="ECO:0000313" key="8">
    <source>
        <dbReference type="Proteomes" id="UP000279236"/>
    </source>
</evidence>
<dbReference type="InterPro" id="IPR023296">
    <property type="entry name" value="Glyco_hydro_beta-prop_sf"/>
</dbReference>
<dbReference type="Proteomes" id="UP000279236">
    <property type="component" value="Unassembled WGS sequence"/>
</dbReference>
<evidence type="ECO:0008006" key="9">
    <source>
        <dbReference type="Google" id="ProtNLM"/>
    </source>
</evidence>
<keyword evidence="3" id="KW-0119">Carbohydrate metabolism</keyword>
<proteinExistence type="inferred from homology"/>
<dbReference type="InterPro" id="IPR006710">
    <property type="entry name" value="Glyco_hydro_43"/>
</dbReference>
<dbReference type="AlphaFoldDB" id="A0A427XT34"/>
<reference evidence="7 8" key="1">
    <citation type="submission" date="2018-11" db="EMBL/GenBank/DDBJ databases">
        <title>Genome sequence of Apiotrichum porosum DSM 27194.</title>
        <authorList>
            <person name="Aliyu H."/>
            <person name="Gorte O."/>
            <person name="Ochsenreither K."/>
        </authorList>
    </citation>
    <scope>NUCLEOTIDE SEQUENCE [LARGE SCALE GENOMIC DNA]</scope>
    <source>
        <strain evidence="7 8">DSM 27194</strain>
    </source>
</reference>
<dbReference type="PANTHER" id="PTHR43772:SF2">
    <property type="entry name" value="PUTATIVE (AFU_ORTHOLOGUE AFUA_2G04480)-RELATED"/>
    <property type="match status" value="1"/>
</dbReference>
<dbReference type="GeneID" id="39592746"/>
<evidence type="ECO:0000256" key="6">
    <source>
        <dbReference type="RuleBase" id="RU361187"/>
    </source>
</evidence>
<dbReference type="CDD" id="cd18619">
    <property type="entry name" value="GH43_CoXyl43_like"/>
    <property type="match status" value="1"/>
</dbReference>
<keyword evidence="8" id="KW-1185">Reference proteome</keyword>